<feature type="transmembrane region" description="Helical" evidence="1">
    <location>
        <begin position="6"/>
        <end position="25"/>
    </location>
</feature>
<proteinExistence type="predicted"/>
<evidence type="ECO:0000256" key="1">
    <source>
        <dbReference type="SAM" id="Phobius"/>
    </source>
</evidence>
<accession>A0A1T4W9E5</accession>
<keyword evidence="1" id="KW-1133">Transmembrane helix</keyword>
<dbReference type="EMBL" id="FUYA01000005">
    <property type="protein sequence ID" value="SKA73668.1"/>
    <property type="molecule type" value="Genomic_DNA"/>
</dbReference>
<dbReference type="Pfam" id="PF04474">
    <property type="entry name" value="DUF554"/>
    <property type="match status" value="1"/>
</dbReference>
<evidence type="ECO:0008006" key="4">
    <source>
        <dbReference type="Google" id="ProtNLM"/>
    </source>
</evidence>
<sequence>MQHIPIGSLVNVVAIIIGGFVGMAFRSRMPEGIRTIVFQGLGLSTLALGVSMSLKMQNILIIIFSIVLGGIIGELCNLDKRLEQGAIYLKKKIKSKNELFVDGCMTATLLYCIGSMAIIGAFDEGLRGDPTILLTKSMMDGFAAIALGASYGVGVVFSALPVFIYQYGLTLFAIVLQPYFTQEIITQLTATGGILIIGISINILDLKQIKLSNMIPSLIIVVILSVLF</sequence>
<reference evidence="2 3" key="1">
    <citation type="submission" date="2017-02" db="EMBL/GenBank/DDBJ databases">
        <authorList>
            <person name="Peterson S.W."/>
        </authorList>
    </citation>
    <scope>NUCLEOTIDE SEQUENCE [LARGE SCALE GENOMIC DNA]</scope>
    <source>
        <strain evidence="2 3">DSM 18034</strain>
    </source>
</reference>
<feature type="transmembrane region" description="Helical" evidence="1">
    <location>
        <begin position="32"/>
        <end position="53"/>
    </location>
</feature>
<dbReference type="Proteomes" id="UP000189733">
    <property type="component" value="Unassembled WGS sequence"/>
</dbReference>
<keyword evidence="1" id="KW-0812">Transmembrane</keyword>
<keyword evidence="1" id="KW-0472">Membrane</keyword>
<dbReference type="AlphaFoldDB" id="A0A1T4W9E5"/>
<feature type="transmembrane region" description="Helical" evidence="1">
    <location>
        <begin position="59"/>
        <end position="78"/>
    </location>
</feature>
<feature type="transmembrane region" description="Helical" evidence="1">
    <location>
        <begin position="99"/>
        <end position="122"/>
    </location>
</feature>
<protein>
    <recommendedName>
        <fullName evidence="4">DUF554 domain-containing protein</fullName>
    </recommendedName>
</protein>
<dbReference type="PANTHER" id="PTHR36111:SF2">
    <property type="entry name" value="INNER MEMBRANE PROTEIN"/>
    <property type="match status" value="1"/>
</dbReference>
<name>A0A1T4W9E5_9BACT</name>
<evidence type="ECO:0000313" key="2">
    <source>
        <dbReference type="EMBL" id="SKA73668.1"/>
    </source>
</evidence>
<feature type="transmembrane region" description="Helical" evidence="1">
    <location>
        <begin position="184"/>
        <end position="203"/>
    </location>
</feature>
<dbReference type="PANTHER" id="PTHR36111">
    <property type="entry name" value="INNER MEMBRANE PROTEIN-RELATED"/>
    <property type="match status" value="1"/>
</dbReference>
<dbReference type="InterPro" id="IPR007563">
    <property type="entry name" value="DUF554"/>
</dbReference>
<dbReference type="RefSeq" id="WP_078685171.1">
    <property type="nucleotide sequence ID" value="NZ_FUYA01000005.1"/>
</dbReference>
<gene>
    <name evidence="2" type="ORF">SAMN02745702_01896</name>
</gene>
<keyword evidence="3" id="KW-1185">Reference proteome</keyword>
<evidence type="ECO:0000313" key="3">
    <source>
        <dbReference type="Proteomes" id="UP000189733"/>
    </source>
</evidence>
<feature type="transmembrane region" description="Helical" evidence="1">
    <location>
        <begin position="142"/>
        <end position="164"/>
    </location>
</feature>
<dbReference type="OrthoDB" id="9797976at2"/>
<organism evidence="2 3">
    <name type="scientific">Desulfobaculum bizertense DSM 18034</name>
    <dbReference type="NCBI Taxonomy" id="1121442"/>
    <lineage>
        <taxon>Bacteria</taxon>
        <taxon>Pseudomonadati</taxon>
        <taxon>Thermodesulfobacteriota</taxon>
        <taxon>Desulfovibrionia</taxon>
        <taxon>Desulfovibrionales</taxon>
        <taxon>Desulfovibrionaceae</taxon>
        <taxon>Desulfobaculum</taxon>
    </lineage>
</organism>